<keyword evidence="2" id="KW-1185">Reference proteome</keyword>
<name>A0A8J3PFI5_9ACTN</name>
<dbReference type="Proteomes" id="UP000660339">
    <property type="component" value="Unassembled WGS sequence"/>
</dbReference>
<reference evidence="1" key="1">
    <citation type="submission" date="2021-01" db="EMBL/GenBank/DDBJ databases">
        <title>Whole genome shotgun sequence of Catellatospora methionotrophica NBRC 14553.</title>
        <authorList>
            <person name="Komaki H."/>
            <person name="Tamura T."/>
        </authorList>
    </citation>
    <scope>NUCLEOTIDE SEQUENCE</scope>
    <source>
        <strain evidence="1">NBRC 14553</strain>
    </source>
</reference>
<evidence type="ECO:0000313" key="2">
    <source>
        <dbReference type="Proteomes" id="UP000660339"/>
    </source>
</evidence>
<proteinExistence type="predicted"/>
<comment type="caution">
    <text evidence="1">The sequence shown here is derived from an EMBL/GenBank/DDBJ whole genome shotgun (WGS) entry which is preliminary data.</text>
</comment>
<sequence length="138" mass="15289">MYFRRHVADDARRTAPGQVFLRSCPPTVRAKFFAVLVAVAKAPPHRFAGGGLWEVMHGSMSGWYEVRLDGPKPGGGRGRHHYRLFCLVDFTAIGREKPLLVVVTGLMKPVATTLSDGDYAAVRRLGEEYHARNPRSIG</sequence>
<protein>
    <submittedName>
        <fullName evidence="1">Uncharacterized protein</fullName>
    </submittedName>
</protein>
<dbReference type="AlphaFoldDB" id="A0A8J3PFI5"/>
<dbReference type="EMBL" id="BONJ01000022">
    <property type="protein sequence ID" value="GIG15691.1"/>
    <property type="molecule type" value="Genomic_DNA"/>
</dbReference>
<evidence type="ECO:0000313" key="1">
    <source>
        <dbReference type="EMBL" id="GIG15691.1"/>
    </source>
</evidence>
<accession>A0A8J3PFI5</accession>
<gene>
    <name evidence="1" type="ORF">Cme02nite_40230</name>
</gene>
<organism evidence="1 2">
    <name type="scientific">Catellatospora methionotrophica</name>
    <dbReference type="NCBI Taxonomy" id="121620"/>
    <lineage>
        <taxon>Bacteria</taxon>
        <taxon>Bacillati</taxon>
        <taxon>Actinomycetota</taxon>
        <taxon>Actinomycetes</taxon>
        <taxon>Micromonosporales</taxon>
        <taxon>Micromonosporaceae</taxon>
        <taxon>Catellatospora</taxon>
    </lineage>
</organism>